<keyword evidence="11" id="KW-1185">Reference proteome</keyword>
<keyword evidence="3 8" id="KW-0689">Ribosomal protein</keyword>
<dbReference type="GO" id="GO:0003735">
    <property type="term" value="F:structural constituent of ribosome"/>
    <property type="evidence" value="ECO:0007669"/>
    <property type="project" value="InterPro"/>
</dbReference>
<keyword evidence="5 8" id="KW-0687">Ribonucleoprotein</keyword>
<accession>A0A6A6QG31</accession>
<dbReference type="Gene3D" id="3.90.1030.10">
    <property type="entry name" value="Ribosomal protein L17"/>
    <property type="match status" value="1"/>
</dbReference>
<reference evidence="10" key="1">
    <citation type="journal article" date="2020" name="Stud. Mycol.">
        <title>101 Dothideomycetes genomes: a test case for predicting lifestyles and emergence of pathogens.</title>
        <authorList>
            <person name="Haridas S."/>
            <person name="Albert R."/>
            <person name="Binder M."/>
            <person name="Bloem J."/>
            <person name="Labutti K."/>
            <person name="Salamov A."/>
            <person name="Andreopoulos B."/>
            <person name="Baker S."/>
            <person name="Barry K."/>
            <person name="Bills G."/>
            <person name="Bluhm B."/>
            <person name="Cannon C."/>
            <person name="Castanera R."/>
            <person name="Culley D."/>
            <person name="Daum C."/>
            <person name="Ezra D."/>
            <person name="Gonzalez J."/>
            <person name="Henrissat B."/>
            <person name="Kuo A."/>
            <person name="Liang C."/>
            <person name="Lipzen A."/>
            <person name="Lutzoni F."/>
            <person name="Magnuson J."/>
            <person name="Mondo S."/>
            <person name="Nolan M."/>
            <person name="Ohm R."/>
            <person name="Pangilinan J."/>
            <person name="Park H.-J."/>
            <person name="Ramirez L."/>
            <person name="Alfaro M."/>
            <person name="Sun H."/>
            <person name="Tritt A."/>
            <person name="Yoshinaga Y."/>
            <person name="Zwiers L.-H."/>
            <person name="Turgeon B."/>
            <person name="Goodwin S."/>
            <person name="Spatafora J."/>
            <person name="Crous P."/>
            <person name="Grigoriev I."/>
        </authorList>
    </citation>
    <scope>NUCLEOTIDE SEQUENCE</scope>
    <source>
        <strain evidence="10">CBS 269.34</strain>
    </source>
</reference>
<keyword evidence="4" id="KW-0496">Mitochondrion</keyword>
<evidence type="ECO:0000256" key="1">
    <source>
        <dbReference type="ARBA" id="ARBA00004173"/>
    </source>
</evidence>
<protein>
    <recommendedName>
        <fullName evidence="6">Large ribosomal subunit protein bL17m</fullName>
    </recommendedName>
</protein>
<name>A0A6A6QG31_9PEZI</name>
<dbReference type="EMBL" id="MU004196">
    <property type="protein sequence ID" value="KAF2490950.1"/>
    <property type="molecule type" value="Genomic_DNA"/>
</dbReference>
<evidence type="ECO:0000256" key="3">
    <source>
        <dbReference type="ARBA" id="ARBA00022980"/>
    </source>
</evidence>
<feature type="coiled-coil region" evidence="9">
    <location>
        <begin position="146"/>
        <end position="177"/>
    </location>
</feature>
<dbReference type="PROSITE" id="PS01167">
    <property type="entry name" value="RIBOSOMAL_L17"/>
    <property type="match status" value="1"/>
</dbReference>
<evidence type="ECO:0000313" key="10">
    <source>
        <dbReference type="EMBL" id="KAF2490950.1"/>
    </source>
</evidence>
<dbReference type="FunFam" id="3.90.1030.10:FF:000005">
    <property type="entry name" value="Probable 50S ribosomal protein L17"/>
    <property type="match status" value="1"/>
</dbReference>
<dbReference type="NCBIfam" id="TIGR00059">
    <property type="entry name" value="L17"/>
    <property type="match status" value="1"/>
</dbReference>
<dbReference type="OrthoDB" id="275000at2759"/>
<sequence length="200" mass="23465">MKYRHLSRKSSHRQALLRNLVTSLFENEAISTTWHKAKEAQRLAEKLVTLGKKNTEASRRRAHQIFYRPIEMVPKLFGPIRERYAERPGGYTRVLRIEPLKEDQAASAILELVDGPKDMRFAMTARTLANVRRNKHTINEITQTNIDKVTRYRKNGEEELEELTEKMEELLHEEESEGPPKVIKRKVYPKEEVRTHAGFF</sequence>
<evidence type="ECO:0000256" key="5">
    <source>
        <dbReference type="ARBA" id="ARBA00023274"/>
    </source>
</evidence>
<dbReference type="Proteomes" id="UP000799750">
    <property type="component" value="Unassembled WGS sequence"/>
</dbReference>
<evidence type="ECO:0000256" key="9">
    <source>
        <dbReference type="SAM" id="Coils"/>
    </source>
</evidence>
<comment type="similarity">
    <text evidence="2 8">Belongs to the bacterial ribosomal protein bL17 family.</text>
</comment>
<evidence type="ECO:0000256" key="2">
    <source>
        <dbReference type="ARBA" id="ARBA00008777"/>
    </source>
</evidence>
<evidence type="ECO:0000313" key="11">
    <source>
        <dbReference type="Proteomes" id="UP000799750"/>
    </source>
</evidence>
<dbReference type="AlphaFoldDB" id="A0A6A6QG31"/>
<organism evidence="10 11">
    <name type="scientific">Lophium mytilinum</name>
    <dbReference type="NCBI Taxonomy" id="390894"/>
    <lineage>
        <taxon>Eukaryota</taxon>
        <taxon>Fungi</taxon>
        <taxon>Dikarya</taxon>
        <taxon>Ascomycota</taxon>
        <taxon>Pezizomycotina</taxon>
        <taxon>Dothideomycetes</taxon>
        <taxon>Pleosporomycetidae</taxon>
        <taxon>Mytilinidiales</taxon>
        <taxon>Mytilinidiaceae</taxon>
        <taxon>Lophium</taxon>
    </lineage>
</organism>
<dbReference type="SUPFAM" id="SSF64263">
    <property type="entry name" value="Prokaryotic ribosomal protein L17"/>
    <property type="match status" value="1"/>
</dbReference>
<dbReference type="GO" id="GO:0006412">
    <property type="term" value="P:translation"/>
    <property type="evidence" value="ECO:0007669"/>
    <property type="project" value="InterPro"/>
</dbReference>
<dbReference type="InterPro" id="IPR000456">
    <property type="entry name" value="Ribosomal_bL17"/>
</dbReference>
<evidence type="ECO:0000256" key="4">
    <source>
        <dbReference type="ARBA" id="ARBA00023128"/>
    </source>
</evidence>
<comment type="function">
    <text evidence="7">Component of the mitochondrial ribosome (mitoribosome), a dedicated translation machinery responsible for the synthesis of mitochondrial genome-encoded proteins, including at least some of the essential transmembrane subunits of the mitochondrial respiratory chain. The mitoribosomes are attached to the mitochondrial inner membrane and translation products are cotranslationally integrated into the membrane.</text>
</comment>
<dbReference type="PANTHER" id="PTHR14413">
    <property type="entry name" value="RIBOSOMAL PROTEIN L17"/>
    <property type="match status" value="1"/>
</dbReference>
<dbReference type="Pfam" id="PF01196">
    <property type="entry name" value="Ribosomal_L17"/>
    <property type="match status" value="1"/>
</dbReference>
<gene>
    <name evidence="10" type="ORF">BU16DRAFT_530532</name>
</gene>
<dbReference type="InterPro" id="IPR047859">
    <property type="entry name" value="Ribosomal_bL17_CS"/>
</dbReference>
<dbReference type="PANTHER" id="PTHR14413:SF16">
    <property type="entry name" value="LARGE RIBOSOMAL SUBUNIT PROTEIN BL17M"/>
    <property type="match status" value="1"/>
</dbReference>
<proteinExistence type="inferred from homology"/>
<evidence type="ECO:0000256" key="7">
    <source>
        <dbReference type="ARBA" id="ARBA00037226"/>
    </source>
</evidence>
<keyword evidence="9" id="KW-0175">Coiled coil</keyword>
<evidence type="ECO:0000256" key="6">
    <source>
        <dbReference type="ARBA" id="ARBA00035290"/>
    </source>
</evidence>
<dbReference type="InterPro" id="IPR036373">
    <property type="entry name" value="Ribosomal_bL17_sf"/>
</dbReference>
<evidence type="ECO:0000256" key="8">
    <source>
        <dbReference type="RuleBase" id="RU000660"/>
    </source>
</evidence>
<dbReference type="GO" id="GO:0005762">
    <property type="term" value="C:mitochondrial large ribosomal subunit"/>
    <property type="evidence" value="ECO:0007669"/>
    <property type="project" value="TreeGrafter"/>
</dbReference>
<comment type="subcellular location">
    <subcellularLocation>
        <location evidence="1">Mitochondrion</location>
    </subcellularLocation>
</comment>